<evidence type="ECO:0000313" key="4">
    <source>
        <dbReference type="EMBL" id="UWP61387.1"/>
    </source>
</evidence>
<keyword evidence="1" id="KW-0808">Transferase</keyword>
<gene>
    <name evidence="4" type="ORF">NQ502_08560</name>
</gene>
<evidence type="ECO:0000256" key="1">
    <source>
        <dbReference type="ARBA" id="ARBA00022679"/>
    </source>
</evidence>
<sequence>MRTNVLVFDFLIGNTDRHQSNWALIMENKVLRLSPLYDNSSSLCAYVKDSKIDQYLGNDQLLWKSLVNTKSRSLIRIGSKEKKQPTQLDVLKFLREKYYKETIDIVEKIETCVTEEAIGAILDKYKEILPKKKRDLILRFLLSKVQLMTGVYGKREG</sequence>
<evidence type="ECO:0000256" key="2">
    <source>
        <dbReference type="ARBA" id="ARBA00022777"/>
    </source>
</evidence>
<dbReference type="Proteomes" id="UP001060164">
    <property type="component" value="Chromosome"/>
</dbReference>
<organism evidence="4 5">
    <name type="scientific">Ruminococcus gauvreauii</name>
    <dbReference type="NCBI Taxonomy" id="438033"/>
    <lineage>
        <taxon>Bacteria</taxon>
        <taxon>Bacillati</taxon>
        <taxon>Bacillota</taxon>
        <taxon>Clostridia</taxon>
        <taxon>Eubacteriales</taxon>
        <taxon>Oscillospiraceae</taxon>
        <taxon>Ruminococcus</taxon>
    </lineage>
</organism>
<dbReference type="Pfam" id="PF07804">
    <property type="entry name" value="HipA_C"/>
    <property type="match status" value="1"/>
</dbReference>
<dbReference type="EMBL" id="CP102290">
    <property type="protein sequence ID" value="UWP61387.1"/>
    <property type="molecule type" value="Genomic_DNA"/>
</dbReference>
<keyword evidence="2" id="KW-0418">Kinase</keyword>
<evidence type="ECO:0000259" key="3">
    <source>
        <dbReference type="Pfam" id="PF07804"/>
    </source>
</evidence>
<dbReference type="Gene3D" id="1.10.1070.20">
    <property type="match status" value="1"/>
</dbReference>
<reference evidence="4" key="1">
    <citation type="journal article" date="2022" name="Cell">
        <title>Design, construction, and in vivo augmentation of a complex gut microbiome.</title>
        <authorList>
            <person name="Cheng A.G."/>
            <person name="Ho P.Y."/>
            <person name="Aranda-Diaz A."/>
            <person name="Jain S."/>
            <person name="Yu F.B."/>
            <person name="Meng X."/>
            <person name="Wang M."/>
            <person name="Iakiviak M."/>
            <person name="Nagashima K."/>
            <person name="Zhao A."/>
            <person name="Murugkar P."/>
            <person name="Patil A."/>
            <person name="Atabakhsh K."/>
            <person name="Weakley A."/>
            <person name="Yan J."/>
            <person name="Brumbaugh A.R."/>
            <person name="Higginbottom S."/>
            <person name="Dimas A."/>
            <person name="Shiver A.L."/>
            <person name="Deutschbauer A."/>
            <person name="Neff N."/>
            <person name="Sonnenburg J.L."/>
            <person name="Huang K.C."/>
            <person name="Fischbach M.A."/>
        </authorList>
    </citation>
    <scope>NUCLEOTIDE SEQUENCE</scope>
    <source>
        <strain evidence="4">DSM 19829</strain>
    </source>
</reference>
<proteinExistence type="predicted"/>
<keyword evidence="5" id="KW-1185">Reference proteome</keyword>
<dbReference type="InterPro" id="IPR012893">
    <property type="entry name" value="HipA-like_C"/>
</dbReference>
<name>A0ABY5VM85_9FIRM</name>
<accession>A0ABY5VM85</accession>
<feature type="domain" description="HipA-like C-terminal" evidence="3">
    <location>
        <begin position="5"/>
        <end position="58"/>
    </location>
</feature>
<protein>
    <submittedName>
        <fullName evidence="4">HipA domain-containing protein</fullName>
    </submittedName>
</protein>
<evidence type="ECO:0000313" key="5">
    <source>
        <dbReference type="Proteomes" id="UP001060164"/>
    </source>
</evidence>